<dbReference type="PANTHER" id="PTHR41251:SF1">
    <property type="entry name" value="NON-HOMOLOGOUS END JOINING PROTEIN KU"/>
    <property type="match status" value="1"/>
</dbReference>
<gene>
    <name evidence="2" type="primary">ku</name>
    <name evidence="5" type="ORF">A7J57_06495</name>
</gene>
<keyword evidence="2" id="KW-0233">DNA recombination</keyword>
<dbReference type="PANTHER" id="PTHR41251">
    <property type="entry name" value="NON-HOMOLOGOUS END JOINING PROTEIN KU"/>
    <property type="match status" value="1"/>
</dbReference>
<dbReference type="GO" id="GO:0003690">
    <property type="term" value="F:double-stranded DNA binding"/>
    <property type="evidence" value="ECO:0007669"/>
    <property type="project" value="UniProtKB-UniRule"/>
</dbReference>
<dbReference type="RefSeq" id="WP_063951625.1">
    <property type="nucleotide sequence ID" value="NZ_LXPS01000041.1"/>
</dbReference>
<dbReference type="GO" id="GO:0006303">
    <property type="term" value="P:double-strand break repair via nonhomologous end joining"/>
    <property type="evidence" value="ECO:0007669"/>
    <property type="project" value="UniProtKB-UniRule"/>
</dbReference>
<dbReference type="SMART" id="SM00559">
    <property type="entry name" value="Ku78"/>
    <property type="match status" value="1"/>
</dbReference>
<dbReference type="SUPFAM" id="SSF100939">
    <property type="entry name" value="SPOC domain-like"/>
    <property type="match status" value="1"/>
</dbReference>
<evidence type="ECO:0000256" key="2">
    <source>
        <dbReference type="HAMAP-Rule" id="MF_01875"/>
    </source>
</evidence>
<dbReference type="HAMAP" id="MF_01875">
    <property type="entry name" value="Prokaryotic_Ku"/>
    <property type="match status" value="1"/>
</dbReference>
<sequence>MNRRASWRGHISFADFNCEVGLYSALTSAEKIAFNIVNRKTGHRVERQYVDSDTGEPVLRDDQVKGYELDNGDHIIIEGDEIAKLMPESDKLIRIKHFLPCDEIDKLYFDKSYYLAPSGEGGEEALTLLAKAMDDEKVAALGEAVLFRRNRVLLIRPSGKALVATTLNFSHEVRSETSVFKSIPDIEFDDEMLELASHIIEKRAGAFDPADYSDRYNDALAELVKAKIEGRKIEKPPQRKEDNIIDLKEALRRSAGEEKGSRKKTTAGSRKTSRKAS</sequence>
<dbReference type="GO" id="GO:0006310">
    <property type="term" value="P:DNA recombination"/>
    <property type="evidence" value="ECO:0007669"/>
    <property type="project" value="UniProtKB-KW"/>
</dbReference>
<dbReference type="EMBL" id="LXPS01000041">
    <property type="protein sequence ID" value="OAE36212.1"/>
    <property type="molecule type" value="Genomic_DNA"/>
</dbReference>
<dbReference type="Pfam" id="PF02735">
    <property type="entry name" value="Ku"/>
    <property type="match status" value="1"/>
</dbReference>
<evidence type="ECO:0000256" key="1">
    <source>
        <dbReference type="ARBA" id="ARBA00023125"/>
    </source>
</evidence>
<feature type="compositionally biased region" description="Basic and acidic residues" evidence="3">
    <location>
        <begin position="231"/>
        <end position="260"/>
    </location>
</feature>
<dbReference type="InterPro" id="IPR016194">
    <property type="entry name" value="SPOC-like_C_dom_sf"/>
</dbReference>
<evidence type="ECO:0000313" key="6">
    <source>
        <dbReference type="Proteomes" id="UP000077098"/>
    </source>
</evidence>
<name>A0A176WV67_AGRTU</name>
<comment type="function">
    <text evidence="2">With LigD forms a non-homologous end joining (NHEJ) DNA repair enzyme, which repairs dsDNA breaks with reduced fidelity. Binds linear dsDNA with 5'- and 3'- overhangs but not closed circular dsDNA nor ssDNA. Recruits and stimulates the ligase activity of LigD.</text>
</comment>
<dbReference type="PIRSF" id="PIRSF006493">
    <property type="entry name" value="Prok_Ku"/>
    <property type="match status" value="1"/>
</dbReference>
<keyword evidence="2" id="KW-0227">DNA damage</keyword>
<evidence type="ECO:0000259" key="4">
    <source>
        <dbReference type="SMART" id="SM00559"/>
    </source>
</evidence>
<dbReference type="Proteomes" id="UP000077098">
    <property type="component" value="Unassembled WGS sequence"/>
</dbReference>
<proteinExistence type="inferred from homology"/>
<dbReference type="Gene3D" id="2.40.290.10">
    <property type="match status" value="1"/>
</dbReference>
<comment type="similarity">
    <text evidence="2">Belongs to the prokaryotic Ku family.</text>
</comment>
<keyword evidence="2" id="KW-0234">DNA repair</keyword>
<protein>
    <recommendedName>
        <fullName evidence="2">Non-homologous end joining protein Ku</fullName>
    </recommendedName>
</protein>
<dbReference type="NCBIfam" id="TIGR02772">
    <property type="entry name" value="Ku_bact"/>
    <property type="match status" value="1"/>
</dbReference>
<feature type="domain" description="Ku" evidence="4">
    <location>
        <begin position="55"/>
        <end position="185"/>
    </location>
</feature>
<organism evidence="5 6">
    <name type="scientific">Agrobacterium tumefaciens</name>
    <dbReference type="NCBI Taxonomy" id="358"/>
    <lineage>
        <taxon>Bacteria</taxon>
        <taxon>Pseudomonadati</taxon>
        <taxon>Pseudomonadota</taxon>
        <taxon>Alphaproteobacteria</taxon>
        <taxon>Hyphomicrobiales</taxon>
        <taxon>Rhizobiaceae</taxon>
        <taxon>Rhizobium/Agrobacterium group</taxon>
        <taxon>Agrobacterium</taxon>
        <taxon>Agrobacterium tumefaciens complex</taxon>
    </lineage>
</organism>
<feature type="region of interest" description="Disordered" evidence="3">
    <location>
        <begin position="231"/>
        <end position="277"/>
    </location>
</feature>
<comment type="caution">
    <text evidence="5">The sequence shown here is derived from an EMBL/GenBank/DDBJ whole genome shotgun (WGS) entry which is preliminary data.</text>
</comment>
<dbReference type="InterPro" id="IPR006164">
    <property type="entry name" value="DNA_bd_Ku70/Ku80"/>
</dbReference>
<feature type="compositionally biased region" description="Basic residues" evidence="3">
    <location>
        <begin position="261"/>
        <end position="277"/>
    </location>
</feature>
<dbReference type="InterPro" id="IPR009187">
    <property type="entry name" value="Prok_Ku"/>
</dbReference>
<reference evidence="5 6" key="1">
    <citation type="submission" date="2016-05" db="EMBL/GenBank/DDBJ databases">
        <authorList>
            <person name="Lavstsen T."/>
            <person name="Jespersen J.S."/>
        </authorList>
    </citation>
    <scope>NUCLEOTIDE SEQUENCE [LARGE SCALE GENOMIC DNA]</scope>
    <source>
        <strain evidence="5 6">KCJ1736</strain>
    </source>
</reference>
<accession>A0A176WV67</accession>
<evidence type="ECO:0000313" key="5">
    <source>
        <dbReference type="EMBL" id="OAE36212.1"/>
    </source>
</evidence>
<evidence type="ECO:0000256" key="3">
    <source>
        <dbReference type="SAM" id="MobiDB-lite"/>
    </source>
</evidence>
<comment type="subunit">
    <text evidence="2">Homodimer. Interacts with LigD.</text>
</comment>
<dbReference type="CDD" id="cd00789">
    <property type="entry name" value="KU_like"/>
    <property type="match status" value="1"/>
</dbReference>
<keyword evidence="1 2" id="KW-0238">DNA-binding</keyword>
<dbReference type="AlphaFoldDB" id="A0A176WV67"/>